<evidence type="ECO:0000256" key="4">
    <source>
        <dbReference type="ARBA" id="ARBA00023069"/>
    </source>
</evidence>
<dbReference type="PANTHER" id="PTHR45973">
    <property type="entry name" value="PROTEIN PHOSPHATASE 1 REGULATORY SUBUNIT SDS22-RELATED"/>
    <property type="match status" value="1"/>
</dbReference>
<keyword evidence="8" id="KW-1185">Reference proteome</keyword>
<dbReference type="AlphaFoldDB" id="A0A7J6U7J0"/>
<evidence type="ECO:0000256" key="6">
    <source>
        <dbReference type="SAM" id="MobiDB-lite"/>
    </source>
</evidence>
<sequence>MTIRRNTEENESRLTGRRLTEDVLKGILDSDKNMYYRTRELNDKLYIHYGGYRKLENLDQFTGLKVLYAECNGFSKIEGLEYLTALRSLFLGQNCIEKIENLENNQQLWTLSLPDNFIKRIENISHLRKLNTINLANNQIGMGGVDDLVSLVEPSTTDQNDGPINATEAEEIGVAVVDLTNNKLEDPAIVDEVLVKMKGLKVLYLKGNPVVKKIPNYRKTLIAKMPNLKYLDDRPIFADERRLAEAFYYRGGIETEREERKLIRQEKEEERRRNMRNFDLMIRRAREEFREGRLMRGNDDRYPQPEDDPVDTIERRRERWAQRNREIIGRSSTTEEEGGMATHQQPQQNDRNDNRRDDNNDDDDDADSTLSTSCSTAESQLRGGNITTTTRGEESSDNDNDGGNSEVSAATTTAVTRSNQALWVDNIFTDGEQRRIDNTVEVSSSTEVLRAVESSPVEGYDDDDSLNGMD</sequence>
<gene>
    <name evidence="7" type="ORF">FOZ63_027832</name>
</gene>
<dbReference type="PANTHER" id="PTHR45973:SF9">
    <property type="entry name" value="LEUCINE-RICH REPEAT-CONTAINING PROTEIN 46"/>
    <property type="match status" value="1"/>
</dbReference>
<dbReference type="OMA" id="ALWVDNI"/>
<keyword evidence="3" id="KW-0677">Repeat</keyword>
<keyword evidence="2" id="KW-0433">Leucine-rich repeat</keyword>
<evidence type="ECO:0000313" key="8">
    <source>
        <dbReference type="Proteomes" id="UP000553632"/>
    </source>
</evidence>
<dbReference type="Proteomes" id="UP000553632">
    <property type="component" value="Unassembled WGS sequence"/>
</dbReference>
<keyword evidence="4" id="KW-0969">Cilium</keyword>
<feature type="compositionally biased region" description="Acidic residues" evidence="6">
    <location>
        <begin position="459"/>
        <end position="470"/>
    </location>
</feature>
<protein>
    <submittedName>
        <fullName evidence="7">Uncharacterized protein</fullName>
    </submittedName>
</protein>
<evidence type="ECO:0000256" key="2">
    <source>
        <dbReference type="ARBA" id="ARBA00022614"/>
    </source>
</evidence>
<keyword evidence="5" id="KW-0966">Cell projection</keyword>
<feature type="compositionally biased region" description="Basic and acidic residues" evidence="6">
    <location>
        <begin position="312"/>
        <end position="328"/>
    </location>
</feature>
<proteinExistence type="predicted"/>
<name>A0A7J6U7J0_PEROL</name>
<feature type="compositionally biased region" description="Polar residues" evidence="6">
    <location>
        <begin position="368"/>
        <end position="379"/>
    </location>
</feature>
<evidence type="ECO:0000313" key="7">
    <source>
        <dbReference type="EMBL" id="KAF4753649.1"/>
    </source>
</evidence>
<dbReference type="Gene3D" id="3.80.10.10">
    <property type="entry name" value="Ribonuclease Inhibitor"/>
    <property type="match status" value="2"/>
</dbReference>
<organism evidence="7 8">
    <name type="scientific">Perkinsus olseni</name>
    <name type="common">Perkinsus atlanticus</name>
    <dbReference type="NCBI Taxonomy" id="32597"/>
    <lineage>
        <taxon>Eukaryota</taxon>
        <taxon>Sar</taxon>
        <taxon>Alveolata</taxon>
        <taxon>Perkinsozoa</taxon>
        <taxon>Perkinsea</taxon>
        <taxon>Perkinsida</taxon>
        <taxon>Perkinsidae</taxon>
        <taxon>Perkinsus</taxon>
    </lineage>
</organism>
<accession>A0A7J6U7J0</accession>
<evidence type="ECO:0000256" key="5">
    <source>
        <dbReference type="ARBA" id="ARBA00023273"/>
    </source>
</evidence>
<feature type="region of interest" description="Disordered" evidence="6">
    <location>
        <begin position="443"/>
        <end position="470"/>
    </location>
</feature>
<dbReference type="SUPFAM" id="SSF52058">
    <property type="entry name" value="L domain-like"/>
    <property type="match status" value="1"/>
</dbReference>
<comment type="subcellular location">
    <subcellularLocation>
        <location evidence="1">Cell projection</location>
        <location evidence="1">Cilium</location>
    </subcellularLocation>
</comment>
<dbReference type="PROSITE" id="PS51450">
    <property type="entry name" value="LRR"/>
    <property type="match status" value="2"/>
</dbReference>
<feature type="compositionally biased region" description="Basic and acidic residues" evidence="6">
    <location>
        <begin position="295"/>
        <end position="304"/>
    </location>
</feature>
<reference evidence="7 8" key="1">
    <citation type="submission" date="2020-04" db="EMBL/GenBank/DDBJ databases">
        <title>Perkinsus olseni comparative genomics.</title>
        <authorList>
            <person name="Bogema D.R."/>
        </authorList>
    </citation>
    <scope>NUCLEOTIDE SEQUENCE [LARGE SCALE GENOMIC DNA]</scope>
    <source>
        <strain evidence="7 8">ATCC PRA-207</strain>
    </source>
</reference>
<feature type="region of interest" description="Disordered" evidence="6">
    <location>
        <begin position="295"/>
        <end position="407"/>
    </location>
</feature>
<dbReference type="SMART" id="SM00365">
    <property type="entry name" value="LRR_SD22"/>
    <property type="match status" value="4"/>
</dbReference>
<dbReference type="InterPro" id="IPR050576">
    <property type="entry name" value="Cilia_flagella_integrity"/>
</dbReference>
<dbReference type="EMBL" id="JABANO010005363">
    <property type="protein sequence ID" value="KAF4753649.1"/>
    <property type="molecule type" value="Genomic_DNA"/>
</dbReference>
<evidence type="ECO:0000256" key="3">
    <source>
        <dbReference type="ARBA" id="ARBA00022737"/>
    </source>
</evidence>
<evidence type="ECO:0000256" key="1">
    <source>
        <dbReference type="ARBA" id="ARBA00004138"/>
    </source>
</evidence>
<dbReference type="InterPro" id="IPR001611">
    <property type="entry name" value="Leu-rich_rpt"/>
</dbReference>
<dbReference type="InterPro" id="IPR032675">
    <property type="entry name" value="LRR_dom_sf"/>
</dbReference>
<comment type="caution">
    <text evidence="7">The sequence shown here is derived from an EMBL/GenBank/DDBJ whole genome shotgun (WGS) entry which is preliminary data.</text>
</comment>